<dbReference type="AlphaFoldDB" id="A0A1I4N2B3"/>
<reference evidence="2" key="1">
    <citation type="submission" date="2016-10" db="EMBL/GenBank/DDBJ databases">
        <authorList>
            <person name="Varghese N."/>
            <person name="Submissions S."/>
        </authorList>
    </citation>
    <scope>NUCLEOTIDE SEQUENCE [LARGE SCALE GENOMIC DNA]</scope>
    <source>
        <strain evidence="2">DSM 13327</strain>
    </source>
</reference>
<protein>
    <submittedName>
        <fullName evidence="1">Uncharacterized protein</fullName>
    </submittedName>
</protein>
<dbReference type="EMBL" id="FOTS01000040">
    <property type="protein sequence ID" value="SFM09393.1"/>
    <property type="molecule type" value="Genomic_DNA"/>
</dbReference>
<dbReference type="Proteomes" id="UP000199520">
    <property type="component" value="Unassembled WGS sequence"/>
</dbReference>
<evidence type="ECO:0000313" key="2">
    <source>
        <dbReference type="Proteomes" id="UP000199520"/>
    </source>
</evidence>
<dbReference type="STRING" id="1123291.SAMN04490355_104037"/>
<name>A0A1I4N2B3_9FIRM</name>
<accession>A0A1I4N2B3</accession>
<dbReference type="RefSeq" id="WP_090940836.1">
    <property type="nucleotide sequence ID" value="NZ_FOTS01000040.1"/>
</dbReference>
<gene>
    <name evidence="1" type="ORF">SAMN04490355_104037</name>
</gene>
<organism evidence="1 2">
    <name type="scientific">Pelosinus propionicus DSM 13327</name>
    <dbReference type="NCBI Taxonomy" id="1123291"/>
    <lineage>
        <taxon>Bacteria</taxon>
        <taxon>Bacillati</taxon>
        <taxon>Bacillota</taxon>
        <taxon>Negativicutes</taxon>
        <taxon>Selenomonadales</taxon>
        <taxon>Sporomusaceae</taxon>
        <taxon>Pelosinus</taxon>
    </lineage>
</organism>
<evidence type="ECO:0000313" key="1">
    <source>
        <dbReference type="EMBL" id="SFM09393.1"/>
    </source>
</evidence>
<sequence length="66" mass="7412">MKGLECDDAQCIYSNQAEIKDRECTATKARIIGGKCVTKCHKEELNGLMTKYKGGRCDQRIKGMLK</sequence>
<keyword evidence="2" id="KW-1185">Reference proteome</keyword>
<proteinExistence type="predicted"/>